<dbReference type="InterPro" id="IPR027789">
    <property type="entry name" value="Syndecan/Neurexin_dom"/>
</dbReference>
<dbReference type="PROSITE" id="PS00964">
    <property type="entry name" value="SYNDECAN"/>
    <property type="match status" value="1"/>
</dbReference>
<comment type="similarity">
    <text evidence="3 16">Belongs to the syndecan proteoglycan family.</text>
</comment>
<dbReference type="PANTHER" id="PTHR10915:SF5">
    <property type="entry name" value="SYNDECAN-1"/>
    <property type="match status" value="1"/>
</dbReference>
<dbReference type="PANTHER" id="PTHR10915">
    <property type="entry name" value="SYNDECAN"/>
    <property type="match status" value="1"/>
</dbReference>
<evidence type="ECO:0000256" key="12">
    <source>
        <dbReference type="ARBA" id="ARBA00023180"/>
    </source>
</evidence>
<keyword evidence="9 16" id="KW-0654">Proteoglycan</keyword>
<keyword evidence="13 16" id="KW-0357">Heparan sulfate</keyword>
<proteinExistence type="inferred from homology"/>
<name>A0AAD7RPK7_9TELE</name>
<dbReference type="InterPro" id="IPR001050">
    <property type="entry name" value="Syndecan"/>
</dbReference>
<feature type="compositionally biased region" description="Acidic residues" evidence="17">
    <location>
        <begin position="35"/>
        <end position="44"/>
    </location>
</feature>
<evidence type="ECO:0000256" key="6">
    <source>
        <dbReference type="ARBA" id="ARBA00022553"/>
    </source>
</evidence>
<evidence type="ECO:0000256" key="3">
    <source>
        <dbReference type="ARBA" id="ARBA00005343"/>
    </source>
</evidence>
<evidence type="ECO:0000256" key="9">
    <source>
        <dbReference type="ARBA" id="ARBA00022974"/>
    </source>
</evidence>
<keyword evidence="7 16" id="KW-0812">Transmembrane</keyword>
<organism evidence="21 22">
    <name type="scientific">Aldrovandia affinis</name>
    <dbReference type="NCBI Taxonomy" id="143900"/>
    <lineage>
        <taxon>Eukaryota</taxon>
        <taxon>Metazoa</taxon>
        <taxon>Chordata</taxon>
        <taxon>Craniata</taxon>
        <taxon>Vertebrata</taxon>
        <taxon>Euteleostomi</taxon>
        <taxon>Actinopterygii</taxon>
        <taxon>Neopterygii</taxon>
        <taxon>Teleostei</taxon>
        <taxon>Notacanthiformes</taxon>
        <taxon>Halosauridae</taxon>
        <taxon>Aldrovandia</taxon>
    </lineage>
</organism>
<dbReference type="Pfam" id="PF01034">
    <property type="entry name" value="Syndecan"/>
    <property type="match status" value="1"/>
</dbReference>
<keyword evidence="5" id="KW-0964">Secreted</keyword>
<dbReference type="AlphaFoldDB" id="A0AAD7RPK7"/>
<evidence type="ECO:0000256" key="4">
    <source>
        <dbReference type="ARBA" id="ARBA00010241"/>
    </source>
</evidence>
<reference evidence="21" key="1">
    <citation type="journal article" date="2023" name="Science">
        <title>Genome structures resolve the early diversification of teleost fishes.</title>
        <authorList>
            <person name="Parey E."/>
            <person name="Louis A."/>
            <person name="Montfort J."/>
            <person name="Bouchez O."/>
            <person name="Roques C."/>
            <person name="Iampietro C."/>
            <person name="Lluch J."/>
            <person name="Castinel A."/>
            <person name="Donnadieu C."/>
            <person name="Desvignes T."/>
            <person name="Floi Bucao C."/>
            <person name="Jouanno E."/>
            <person name="Wen M."/>
            <person name="Mejri S."/>
            <person name="Dirks R."/>
            <person name="Jansen H."/>
            <person name="Henkel C."/>
            <person name="Chen W.J."/>
            <person name="Zahm M."/>
            <person name="Cabau C."/>
            <person name="Klopp C."/>
            <person name="Thompson A.W."/>
            <person name="Robinson-Rechavi M."/>
            <person name="Braasch I."/>
            <person name="Lecointre G."/>
            <person name="Bobe J."/>
            <person name="Postlethwait J.H."/>
            <person name="Berthelot C."/>
            <person name="Roest Crollius H."/>
            <person name="Guiguen Y."/>
        </authorList>
    </citation>
    <scope>NUCLEOTIDE SEQUENCE</scope>
    <source>
        <strain evidence="21">NC1722</strain>
    </source>
</reference>
<comment type="function">
    <text evidence="14">Cell surface proteoglycan that contains both heparan sulfate and chondroitin sulfate and that links the cytoskeleton to the interstitial matrix. Regulates exosome biogenesis in concert with SDCBP and PDCD6IP. Able to induce its own expression in dental mesenchymal cells and also in the neighboring dental epithelial cells via an MSX1-mediated pathway.</text>
</comment>
<evidence type="ECO:0000256" key="10">
    <source>
        <dbReference type="ARBA" id="ARBA00022989"/>
    </source>
</evidence>
<keyword evidence="10 18" id="KW-1133">Transmembrane helix</keyword>
<keyword evidence="6" id="KW-0597">Phosphoprotein</keyword>
<dbReference type="EMBL" id="JAINUG010000203">
    <property type="protein sequence ID" value="KAJ8387950.1"/>
    <property type="molecule type" value="Genomic_DNA"/>
</dbReference>
<evidence type="ECO:0000256" key="8">
    <source>
        <dbReference type="ARBA" id="ARBA00022729"/>
    </source>
</evidence>
<accession>A0AAD7RPK7</accession>
<feature type="compositionally biased region" description="Low complexity" evidence="17">
    <location>
        <begin position="96"/>
        <end position="118"/>
    </location>
</feature>
<keyword evidence="22" id="KW-1185">Reference proteome</keyword>
<comment type="subunit">
    <text evidence="15">Interacts with CDCP1. Interacts (via C-terminus) with TIAM1 (via PDZ domain). Interacts with MDK.</text>
</comment>
<feature type="transmembrane region" description="Helical" evidence="18">
    <location>
        <begin position="322"/>
        <end position="346"/>
    </location>
</feature>
<feature type="region of interest" description="Disordered" evidence="17">
    <location>
        <begin position="22"/>
        <end position="44"/>
    </location>
</feature>
<protein>
    <recommendedName>
        <fullName evidence="16">Syndecan</fullName>
    </recommendedName>
</protein>
<keyword evidence="12 16" id="KW-0325">Glycoprotein</keyword>
<evidence type="ECO:0000256" key="5">
    <source>
        <dbReference type="ARBA" id="ARBA00022525"/>
    </source>
</evidence>
<evidence type="ECO:0000256" key="7">
    <source>
        <dbReference type="ARBA" id="ARBA00022692"/>
    </source>
</evidence>
<feature type="domain" description="Neurexin/syndecan/glycophorin C" evidence="20">
    <location>
        <begin position="345"/>
        <end position="363"/>
    </location>
</feature>
<feature type="chain" id="PRO_5042266762" description="Syndecan" evidence="19">
    <location>
        <begin position="22"/>
        <end position="379"/>
    </location>
</feature>
<comment type="similarity">
    <text evidence="4">Belongs to the neurexin family.</text>
</comment>
<keyword evidence="8 19" id="KW-0732">Signal</keyword>
<dbReference type="InterPro" id="IPR003585">
    <property type="entry name" value="Neurexin-like"/>
</dbReference>
<evidence type="ECO:0000313" key="21">
    <source>
        <dbReference type="EMBL" id="KAJ8387950.1"/>
    </source>
</evidence>
<gene>
    <name evidence="21" type="ORF">AAFF_G00148840</name>
</gene>
<dbReference type="GO" id="GO:0016477">
    <property type="term" value="P:cell migration"/>
    <property type="evidence" value="ECO:0007669"/>
    <property type="project" value="TreeGrafter"/>
</dbReference>
<sequence length="379" mass="39537">MMQITVLLLVCVGPWIHTAQSGPAEEFDSSSMYPEDQDVSGDDLEMSGSGSGLAIIEVPDFSAPLNVTTPLPAIKTTEVSLTTEQAGGVVRAVEDTAAPSCPAPSSRPASPTTAVPSTVGPGQLTTGPSESEIVPEVPLLPTTSDSPATTREVATPPPAKATSPPTATEAIPMETTQALLTTLSSPTTAAAPVIVDADIEASAEAPAETTTLAGEEEEEEETPTPTEKTNLLPAMTPVADAEFADSTQDDMVSGDGGFVTSTTSPLTTKAAEPLIPLDEEIIVPKNRDVLEEEISNDSDLTFDPEKALSSSENQSLLERKEVLGGVIAGGIVGLAFAIMLVSLMVYRMKKKDEGSYALDEQKHPNGGYQKAQRQEEFLA</sequence>
<comment type="subcellular location">
    <subcellularLocation>
        <location evidence="1 16">Membrane</location>
        <topology evidence="1 16">Single-pass type I membrane protein</topology>
    </subcellularLocation>
    <subcellularLocation>
        <location evidence="2">Secreted</location>
        <location evidence="2">Extracellular exosome</location>
    </subcellularLocation>
</comment>
<dbReference type="GO" id="GO:0016020">
    <property type="term" value="C:membrane"/>
    <property type="evidence" value="ECO:0007669"/>
    <property type="project" value="UniProtKB-SubCell"/>
</dbReference>
<evidence type="ECO:0000256" key="14">
    <source>
        <dbReference type="ARBA" id="ARBA00045247"/>
    </source>
</evidence>
<feature type="region of interest" description="Disordered" evidence="17">
    <location>
        <begin position="96"/>
        <end position="170"/>
    </location>
</feature>
<evidence type="ECO:0000313" key="22">
    <source>
        <dbReference type="Proteomes" id="UP001221898"/>
    </source>
</evidence>
<keyword evidence="11 18" id="KW-0472">Membrane</keyword>
<dbReference type="InterPro" id="IPR030479">
    <property type="entry name" value="Syndecan_CS"/>
</dbReference>
<comment type="caution">
    <text evidence="21">The sequence shown here is derived from an EMBL/GenBank/DDBJ whole genome shotgun (WGS) entry which is preliminary data.</text>
</comment>
<feature type="region of interest" description="Disordered" evidence="17">
    <location>
        <begin position="204"/>
        <end position="231"/>
    </location>
</feature>
<dbReference type="GO" id="GO:0005576">
    <property type="term" value="C:extracellular region"/>
    <property type="evidence" value="ECO:0007669"/>
    <property type="project" value="UniProtKB-SubCell"/>
</dbReference>
<feature type="compositionally biased region" description="Low complexity" evidence="17">
    <location>
        <begin position="160"/>
        <end position="170"/>
    </location>
</feature>
<feature type="compositionally biased region" description="Low complexity" evidence="17">
    <location>
        <begin position="204"/>
        <end position="213"/>
    </location>
</feature>
<evidence type="ECO:0000256" key="15">
    <source>
        <dbReference type="ARBA" id="ARBA00046939"/>
    </source>
</evidence>
<feature type="region of interest" description="Disordered" evidence="17">
    <location>
        <begin position="357"/>
        <end position="379"/>
    </location>
</feature>
<evidence type="ECO:0000259" key="20">
    <source>
        <dbReference type="SMART" id="SM00294"/>
    </source>
</evidence>
<evidence type="ECO:0000256" key="1">
    <source>
        <dbReference type="ARBA" id="ARBA00004479"/>
    </source>
</evidence>
<evidence type="ECO:0000256" key="13">
    <source>
        <dbReference type="ARBA" id="ARBA00023207"/>
    </source>
</evidence>
<feature type="signal peptide" evidence="19">
    <location>
        <begin position="1"/>
        <end position="21"/>
    </location>
</feature>
<dbReference type="Proteomes" id="UP001221898">
    <property type="component" value="Unassembled WGS sequence"/>
</dbReference>
<evidence type="ECO:0000256" key="11">
    <source>
        <dbReference type="ARBA" id="ARBA00023136"/>
    </source>
</evidence>
<dbReference type="GO" id="GO:0009986">
    <property type="term" value="C:cell surface"/>
    <property type="evidence" value="ECO:0007669"/>
    <property type="project" value="TreeGrafter"/>
</dbReference>
<evidence type="ECO:0000256" key="19">
    <source>
        <dbReference type="SAM" id="SignalP"/>
    </source>
</evidence>
<evidence type="ECO:0000256" key="2">
    <source>
        <dbReference type="ARBA" id="ARBA00004550"/>
    </source>
</evidence>
<dbReference type="SMART" id="SM00294">
    <property type="entry name" value="4.1m"/>
    <property type="match status" value="1"/>
</dbReference>
<evidence type="ECO:0000256" key="16">
    <source>
        <dbReference type="RuleBase" id="RU000649"/>
    </source>
</evidence>
<evidence type="ECO:0000256" key="18">
    <source>
        <dbReference type="SAM" id="Phobius"/>
    </source>
</evidence>
<evidence type="ECO:0000256" key="17">
    <source>
        <dbReference type="SAM" id="MobiDB-lite"/>
    </source>
</evidence>